<dbReference type="EMBL" id="LAVV01013494">
    <property type="protein sequence ID" value="KNZ45601.1"/>
    <property type="molecule type" value="Genomic_DNA"/>
</dbReference>
<dbReference type="AlphaFoldDB" id="A0A0L6UAQ0"/>
<feature type="compositionally biased region" description="Basic and acidic residues" evidence="1">
    <location>
        <begin position="293"/>
        <end position="309"/>
    </location>
</feature>
<comment type="caution">
    <text evidence="2">The sequence shown here is derived from an EMBL/GenBank/DDBJ whole genome shotgun (WGS) entry which is preliminary data.</text>
</comment>
<gene>
    <name evidence="2" type="ORF">VP01_79g6</name>
</gene>
<reference evidence="2" key="1">
    <citation type="submission" date="2015-08" db="EMBL/GenBank/DDBJ databases">
        <title>Next Generation Sequencing and Analysis of the Genome of Puccinia sorghi L Schw, the Causal Agent of Maize Common Rust.</title>
        <authorList>
            <person name="Rochi L."/>
            <person name="Burguener G."/>
            <person name="Darino M."/>
            <person name="Turjanski A."/>
            <person name="Kreff E."/>
            <person name="Dieguez M.J."/>
            <person name="Sacco F."/>
        </authorList>
    </citation>
    <scope>NUCLEOTIDE SEQUENCE [LARGE SCALE GENOMIC DNA]</scope>
    <source>
        <strain evidence="2">RO10H11247</strain>
    </source>
</reference>
<accession>A0A0L6UAQ0</accession>
<name>A0A0L6UAQ0_9BASI</name>
<organism evidence="2 3">
    <name type="scientific">Puccinia sorghi</name>
    <dbReference type="NCBI Taxonomy" id="27349"/>
    <lineage>
        <taxon>Eukaryota</taxon>
        <taxon>Fungi</taxon>
        <taxon>Dikarya</taxon>
        <taxon>Basidiomycota</taxon>
        <taxon>Pucciniomycotina</taxon>
        <taxon>Pucciniomycetes</taxon>
        <taxon>Pucciniales</taxon>
        <taxon>Pucciniaceae</taxon>
        <taxon>Puccinia</taxon>
    </lineage>
</organism>
<evidence type="ECO:0000313" key="2">
    <source>
        <dbReference type="EMBL" id="KNZ45601.1"/>
    </source>
</evidence>
<dbReference type="VEuPathDB" id="FungiDB:VP01_79g6"/>
<sequence>MTLQLSNLSPRNSMLTIFLHGAIVTNFIRMHLSHNNLEQFVPNISKYKPKLLWDSIVTHFAEKTVENSANALDCLFDTQFIEGNMDKCVKNFQASFRQLTEVSSNFNKKSLKKASSHFHRVSTTPVCKLQRLSEWPTQYFRNLSSTSSSVFGANGDPIPILGFAATIPTAFGPLHLSLAYFTPSLLNSLISLTHFLRLGFSILPAKNGRRFRKVVSDIGGEFINHCSVNLPVLEEIWNKKTCVGNLESAGGELEGGFCFGGSSGHQRRVGRTRVVLEDAEGGKTGRQSAEGVWRLRSEGPEERGGCRGS</sequence>
<protein>
    <submittedName>
        <fullName evidence="2">Uncharacterized protein</fullName>
    </submittedName>
</protein>
<evidence type="ECO:0000256" key="1">
    <source>
        <dbReference type="SAM" id="MobiDB-lite"/>
    </source>
</evidence>
<evidence type="ECO:0000313" key="3">
    <source>
        <dbReference type="Proteomes" id="UP000037035"/>
    </source>
</evidence>
<feature type="region of interest" description="Disordered" evidence="1">
    <location>
        <begin position="279"/>
        <end position="309"/>
    </location>
</feature>
<keyword evidence="3" id="KW-1185">Reference proteome</keyword>
<proteinExistence type="predicted"/>
<dbReference type="Proteomes" id="UP000037035">
    <property type="component" value="Unassembled WGS sequence"/>
</dbReference>